<evidence type="ECO:0000256" key="4">
    <source>
        <dbReference type="SAM" id="MobiDB-lite"/>
    </source>
</evidence>
<dbReference type="SUPFAM" id="SSF56349">
    <property type="entry name" value="DNA breaking-rejoining enzymes"/>
    <property type="match status" value="1"/>
</dbReference>
<dbReference type="CDD" id="cd00799">
    <property type="entry name" value="INT_Cre_C"/>
    <property type="match status" value="1"/>
</dbReference>
<evidence type="ECO:0000313" key="7">
    <source>
        <dbReference type="EMBL" id="NMI01352.1"/>
    </source>
</evidence>
<dbReference type="PANTHER" id="PTHR34605">
    <property type="entry name" value="PHAGE_INTEGRASE DOMAIN-CONTAINING PROTEIN"/>
    <property type="match status" value="1"/>
</dbReference>
<dbReference type="Proteomes" id="UP000820669">
    <property type="component" value="Unassembled WGS sequence"/>
</dbReference>
<dbReference type="EMBL" id="JAAXLA010000082">
    <property type="protein sequence ID" value="NMI01352.1"/>
    <property type="molecule type" value="Genomic_DNA"/>
</dbReference>
<dbReference type="Gene3D" id="1.10.443.10">
    <property type="entry name" value="Intergrase catalytic core"/>
    <property type="match status" value="1"/>
</dbReference>
<keyword evidence="1 3" id="KW-0238">DNA-binding</keyword>
<feature type="region of interest" description="Disordered" evidence="4">
    <location>
        <begin position="228"/>
        <end position="248"/>
    </location>
</feature>
<accession>A0ABX1SIF5</accession>
<dbReference type="InterPro" id="IPR044068">
    <property type="entry name" value="CB"/>
</dbReference>
<name>A0ABX1SIF5_9PSEU</name>
<evidence type="ECO:0000313" key="8">
    <source>
        <dbReference type="Proteomes" id="UP000820669"/>
    </source>
</evidence>
<dbReference type="PANTHER" id="PTHR34605:SF4">
    <property type="entry name" value="DNA ADENINE METHYLTRANSFERASE"/>
    <property type="match status" value="1"/>
</dbReference>
<dbReference type="InterPro" id="IPR052925">
    <property type="entry name" value="Phage_Integrase-like_Recomb"/>
</dbReference>
<feature type="domain" description="Tyr recombinase" evidence="5">
    <location>
        <begin position="118"/>
        <end position="342"/>
    </location>
</feature>
<dbReference type="PROSITE" id="PS51898">
    <property type="entry name" value="TYR_RECOMBINASE"/>
    <property type="match status" value="1"/>
</dbReference>
<dbReference type="InterPro" id="IPR011010">
    <property type="entry name" value="DNA_brk_join_enz"/>
</dbReference>
<organism evidence="7 8">
    <name type="scientific">Pseudonocardia acidicola</name>
    <dbReference type="NCBI Taxonomy" id="2724939"/>
    <lineage>
        <taxon>Bacteria</taxon>
        <taxon>Bacillati</taxon>
        <taxon>Actinomycetota</taxon>
        <taxon>Actinomycetes</taxon>
        <taxon>Pseudonocardiales</taxon>
        <taxon>Pseudonocardiaceae</taxon>
        <taxon>Pseudonocardia</taxon>
    </lineage>
</organism>
<dbReference type="SUPFAM" id="SSF47823">
    <property type="entry name" value="lambda integrase-like, N-terminal domain"/>
    <property type="match status" value="1"/>
</dbReference>
<reference evidence="7 8" key="1">
    <citation type="submission" date="2020-04" db="EMBL/GenBank/DDBJ databases">
        <authorList>
            <person name="Klaysubun C."/>
            <person name="Duangmal K."/>
            <person name="Lipun K."/>
        </authorList>
    </citation>
    <scope>NUCLEOTIDE SEQUENCE [LARGE SCALE GENOMIC DNA]</scope>
    <source>
        <strain evidence="7 8">K10HN5</strain>
    </source>
</reference>
<gene>
    <name evidence="7" type="ORF">HF526_29255</name>
</gene>
<proteinExistence type="predicted"/>
<evidence type="ECO:0000259" key="6">
    <source>
        <dbReference type="PROSITE" id="PS51900"/>
    </source>
</evidence>
<dbReference type="InterPro" id="IPR013762">
    <property type="entry name" value="Integrase-like_cat_sf"/>
</dbReference>
<comment type="caution">
    <text evidence="7">The sequence shown here is derived from an EMBL/GenBank/DDBJ whole genome shotgun (WGS) entry which is preliminary data.</text>
</comment>
<evidence type="ECO:0000256" key="1">
    <source>
        <dbReference type="ARBA" id="ARBA00023125"/>
    </source>
</evidence>
<keyword evidence="8" id="KW-1185">Reference proteome</keyword>
<dbReference type="InterPro" id="IPR002104">
    <property type="entry name" value="Integrase_catalytic"/>
</dbReference>
<dbReference type="InterPro" id="IPR010998">
    <property type="entry name" value="Integrase_recombinase_N"/>
</dbReference>
<evidence type="ECO:0000259" key="5">
    <source>
        <dbReference type="PROSITE" id="PS51898"/>
    </source>
</evidence>
<protein>
    <submittedName>
        <fullName evidence="7">Tyrosine-type recombinase/integrase</fullName>
    </submittedName>
</protein>
<dbReference type="Gene3D" id="1.10.150.130">
    <property type="match status" value="1"/>
</dbReference>
<sequence>MEPGPEEGAIRPAQPLDERVGGYAAASRATNTWRAYRGDVAAFERWCAAQAPPVAALPASPATLARYLADQAGRLRPATLARRCSAIAAAHDLAGHPSPTRDQQVKTVLAGIRRTHGTRPTRVQPARLDALRAILATLDPARLADARDRALLLIGFAGALRRSELAALTVGDLVEDHDGLRVFIARSKTDPDAVGATRGLAYGAHPASCPVRAWRTWLRRRTDAADLGAGAGPAADPTGPPPPAPALRPAASAFVPVDRHGRLGERGLSDRAIAKIIARRAEAAGLPGHWAGHSLRRGFATTGYAHGASELAIMRHGRWRSASAMRGYIEEGSVWTDNPTTRLGL</sequence>
<dbReference type="Pfam" id="PF00589">
    <property type="entry name" value="Phage_integrase"/>
    <property type="match status" value="1"/>
</dbReference>
<keyword evidence="2" id="KW-0233">DNA recombination</keyword>
<dbReference type="PROSITE" id="PS51900">
    <property type="entry name" value="CB"/>
    <property type="match status" value="1"/>
</dbReference>
<feature type="domain" description="Core-binding (CB)" evidence="6">
    <location>
        <begin position="11"/>
        <end position="95"/>
    </location>
</feature>
<feature type="compositionally biased region" description="Low complexity" evidence="4">
    <location>
        <begin position="228"/>
        <end position="237"/>
    </location>
</feature>
<evidence type="ECO:0000256" key="3">
    <source>
        <dbReference type="PROSITE-ProRule" id="PRU01248"/>
    </source>
</evidence>
<evidence type="ECO:0000256" key="2">
    <source>
        <dbReference type="ARBA" id="ARBA00023172"/>
    </source>
</evidence>